<protein>
    <recommendedName>
        <fullName evidence="3">ABM domain-containing protein</fullName>
    </recommendedName>
</protein>
<dbReference type="OrthoDB" id="120886at2"/>
<dbReference type="RefSeq" id="WP_073612969.1">
    <property type="nucleotide sequence ID" value="NZ_FRFE01000006.1"/>
</dbReference>
<evidence type="ECO:0000313" key="2">
    <source>
        <dbReference type="Proteomes" id="UP000184603"/>
    </source>
</evidence>
<evidence type="ECO:0000313" key="1">
    <source>
        <dbReference type="EMBL" id="SHO46820.1"/>
    </source>
</evidence>
<dbReference type="AlphaFoldDB" id="A0A1M7Y408"/>
<dbReference type="STRING" id="1121416.SAMN02745220_01652"/>
<evidence type="ECO:0008006" key="3">
    <source>
        <dbReference type="Google" id="ProtNLM"/>
    </source>
</evidence>
<accession>A0A1M7Y408</accession>
<keyword evidence="2" id="KW-1185">Reference proteome</keyword>
<name>A0A1M7Y408_9BACT</name>
<dbReference type="Proteomes" id="UP000184603">
    <property type="component" value="Unassembled WGS sequence"/>
</dbReference>
<sequence length="110" mass="13390">MSKVEIIDIIWEYTVKEKYLDQFLRIYSPDGEWAKLFREYPGFIRTDLKQDISDQFRFITIDSWVSYSSFSEMKERGKKEYEYLDKMCEPFTNEEKHIGVFRNINEISDT</sequence>
<dbReference type="SUPFAM" id="SSF54909">
    <property type="entry name" value="Dimeric alpha+beta barrel"/>
    <property type="match status" value="1"/>
</dbReference>
<proteinExistence type="predicted"/>
<reference evidence="1 2" key="1">
    <citation type="submission" date="2016-12" db="EMBL/GenBank/DDBJ databases">
        <authorList>
            <person name="Song W.-J."/>
            <person name="Kurnit D.M."/>
        </authorList>
    </citation>
    <scope>NUCLEOTIDE SEQUENCE [LARGE SCALE GENOMIC DNA]</scope>
    <source>
        <strain evidence="1 2">DSM 18488</strain>
    </source>
</reference>
<dbReference type="Gene3D" id="3.30.70.100">
    <property type="match status" value="1"/>
</dbReference>
<dbReference type="EMBL" id="FRFE01000006">
    <property type="protein sequence ID" value="SHO46820.1"/>
    <property type="molecule type" value="Genomic_DNA"/>
</dbReference>
<gene>
    <name evidence="1" type="ORF">SAMN02745220_01652</name>
</gene>
<organism evidence="1 2">
    <name type="scientific">Desulfopila aestuarii DSM 18488</name>
    <dbReference type="NCBI Taxonomy" id="1121416"/>
    <lineage>
        <taxon>Bacteria</taxon>
        <taxon>Pseudomonadati</taxon>
        <taxon>Thermodesulfobacteriota</taxon>
        <taxon>Desulfobulbia</taxon>
        <taxon>Desulfobulbales</taxon>
        <taxon>Desulfocapsaceae</taxon>
        <taxon>Desulfopila</taxon>
    </lineage>
</organism>
<dbReference type="InterPro" id="IPR011008">
    <property type="entry name" value="Dimeric_a/b-barrel"/>
</dbReference>